<evidence type="ECO:0000313" key="1">
    <source>
        <dbReference type="EMBL" id="PXX41512.1"/>
    </source>
</evidence>
<accession>A0A318JML3</accession>
<organism evidence="1 2">
    <name type="scientific">Undibacterium pigrum</name>
    <dbReference type="NCBI Taxonomy" id="401470"/>
    <lineage>
        <taxon>Bacteria</taxon>
        <taxon>Pseudomonadati</taxon>
        <taxon>Pseudomonadota</taxon>
        <taxon>Betaproteobacteria</taxon>
        <taxon>Burkholderiales</taxon>
        <taxon>Oxalobacteraceae</taxon>
        <taxon>Undibacterium</taxon>
    </lineage>
</organism>
<dbReference type="EMBL" id="QJKB01000007">
    <property type="protein sequence ID" value="PXX41512.1"/>
    <property type="molecule type" value="Genomic_DNA"/>
</dbReference>
<reference evidence="1 2" key="1">
    <citation type="submission" date="2018-05" db="EMBL/GenBank/DDBJ databases">
        <title>Genomic Encyclopedia of Type Strains, Phase IV (KMG-IV): sequencing the most valuable type-strain genomes for metagenomic binning, comparative biology and taxonomic classification.</title>
        <authorList>
            <person name="Goeker M."/>
        </authorList>
    </citation>
    <scope>NUCLEOTIDE SEQUENCE [LARGE SCALE GENOMIC DNA]</scope>
    <source>
        <strain evidence="1 2">DSM 19792</strain>
    </source>
</reference>
<name>A0A318JML3_9BURK</name>
<dbReference type="AlphaFoldDB" id="A0A318JML3"/>
<evidence type="ECO:0000313" key="2">
    <source>
        <dbReference type="Proteomes" id="UP000247792"/>
    </source>
</evidence>
<gene>
    <name evidence="1" type="ORF">DFR42_107163</name>
</gene>
<comment type="caution">
    <text evidence="1">The sequence shown here is derived from an EMBL/GenBank/DDBJ whole genome shotgun (WGS) entry which is preliminary data.</text>
</comment>
<dbReference type="Proteomes" id="UP000247792">
    <property type="component" value="Unassembled WGS sequence"/>
</dbReference>
<proteinExistence type="predicted"/>
<keyword evidence="2" id="KW-1185">Reference proteome</keyword>
<protein>
    <submittedName>
        <fullName evidence="1">Uncharacterized protein</fullName>
    </submittedName>
</protein>
<sequence length="150" mass="16601">MPLSKIGENAEAISGGFFSLGANLYASTRAYNKNLERDDQLAPSITGVYWAASVAAIKWAYLDSDLPATSDTSLATPPQELLLGTSGTYSELLDQIPKSGNRIFERAEYSKKGLFLFKELNIDGFKYLFFENKNKPKERVSIIGFSLQTE</sequence>